<feature type="compositionally biased region" description="Polar residues" evidence="4">
    <location>
        <begin position="1032"/>
        <end position="1043"/>
    </location>
</feature>
<dbReference type="OrthoDB" id="19944at2759"/>
<proteinExistence type="inferred from homology"/>
<protein>
    <submittedName>
        <fullName evidence="6">Potassium channel subfamily U member 1</fullName>
    </submittedName>
</protein>
<dbReference type="SMART" id="SM00320">
    <property type="entry name" value="WD40"/>
    <property type="match status" value="3"/>
</dbReference>
<dbReference type="CDD" id="cd15873">
    <property type="entry name" value="R-SNARE_STXBP5_6"/>
    <property type="match status" value="1"/>
</dbReference>
<feature type="region of interest" description="Disordered" evidence="4">
    <location>
        <begin position="1009"/>
        <end position="1044"/>
    </location>
</feature>
<keyword evidence="6" id="KW-0407">Ion channel</keyword>
<dbReference type="GO" id="GO:0019905">
    <property type="term" value="F:syntaxin binding"/>
    <property type="evidence" value="ECO:0007669"/>
    <property type="project" value="TreeGrafter"/>
</dbReference>
<keyword evidence="2" id="KW-0268">Exocytosis</keyword>
<evidence type="ECO:0000259" key="5">
    <source>
        <dbReference type="Pfam" id="PF08596"/>
    </source>
</evidence>
<sequence>MDFLRGPDKEFTEDISISLRDRDAWKLGRLKHLGLEGELAGIAHDVHNGVLVAGTNAGKIYVFGSPPTTHCLSVPGAADAGIKHLDLAASATRLVTCDTKDKLHVWSFSSTGPPSLEGSLHVGDVVNCMITSSYHSHAFLGLKSGRVLTFDVDRLQFSPYTIPNAWQRHETVLRRSDVILSPVAASFDISVPPMVIDLAIHPRDLNLLLIGYERGIIIWNLSEQKATSHYSLSLLPGAPGAFLEPDRSPLLMEERCPPPTCIAWHPDGRLFAIGHMDGCISFWSVDEEDKPLDVRTVDRAGVHKVDFEAFAAAAALEPSDSVLHLTYEPIYKLEWTPKFPGPNFATPSKGSYLTVLGGRRPTAPPGIPCMYFPAFVAPPNTTVSAEGLDSNPALRDALVASVTPTAYAEILSNPQFVVEDTVVVPEHNQILIIQSSRDGKRKLCVESHPPSAFVDAVASFTAIPDIEGSLPPPPQHVLDARPSGIPIPSRLPVELIMSDIVQAQLYVVSKSEVGSLVHRTVEGVFRQTNSDQPSRDVQNERLNWLRIGQATPNTEGYGKMAKYEPSRIIVATHGDGVVRFYDTSSQLLLGPSPLRFEHPQPLPNLDIDPRWTISHPMLQQTLSASPVGGRMGVIPAHAHSQIRSVHFAPKALDCALVLAHGWVLLFQFTVGGTPVPFEVNQSLDGLVDIRPMSFEDEERFRPVCLVAENMRGEVTCAALSDVGFVAIAYEDCSIMILDLRSLGVLGRYEPHLEQGKASAQDGPVRSFRWAQCALSQDGGLAIHLICITESGLTRVFILSPPNHDNPNWSIGGQLKPVKHSSLAHPIFNTVISLGSGISCAPTEEGIQQITAGLKTKDYSPSLWIAASPTRLRTHAGILGREVAHVDKKSGKELTLVMLIGEAVMVTFEGDGEVTIYSLPRLERINSFLLGDSITRINSDSQGDFIATSDRGSLSIQTLADYSRAQPPLVDFSTPAPVIRDRPEPVDAGGIVSWLWSTKLKTGAEIDTCLAGPNRPPPRVKKDKYVPAGRAPNSPTAASGTTRVSAAAGPSDIYSRLTAAASERGQMLAGLEDKFAHLETASKDLASQAKRIAAQQSAKRWFGF</sequence>
<dbReference type="PANTHER" id="PTHR10241:SF25">
    <property type="entry name" value="TOMOSYN, ISOFORM C"/>
    <property type="match status" value="1"/>
</dbReference>
<dbReference type="PANTHER" id="PTHR10241">
    <property type="entry name" value="LETHAL 2 GIANT LARVAE PROTEIN"/>
    <property type="match status" value="1"/>
</dbReference>
<feature type="domain" description="Lethal giant larvae (Lgl)-like C-terminal" evidence="5">
    <location>
        <begin position="641"/>
        <end position="1017"/>
    </location>
</feature>
<dbReference type="InterPro" id="IPR001680">
    <property type="entry name" value="WD40_rpt"/>
</dbReference>
<dbReference type="PROSITE" id="PS50082">
    <property type="entry name" value="WD_REPEATS_2"/>
    <property type="match status" value="1"/>
</dbReference>
<keyword evidence="7" id="KW-1185">Reference proteome</keyword>
<dbReference type="GO" id="GO:0005886">
    <property type="term" value="C:plasma membrane"/>
    <property type="evidence" value="ECO:0007669"/>
    <property type="project" value="TreeGrafter"/>
</dbReference>
<dbReference type="GO" id="GO:0006887">
    <property type="term" value="P:exocytosis"/>
    <property type="evidence" value="ECO:0007669"/>
    <property type="project" value="UniProtKB-KW"/>
</dbReference>
<keyword evidence="6" id="KW-0813">Transport</keyword>
<dbReference type="Proteomes" id="UP000383932">
    <property type="component" value="Unassembled WGS sequence"/>
</dbReference>
<dbReference type="EMBL" id="SSOP01000400">
    <property type="protein sequence ID" value="KAB5588644.1"/>
    <property type="molecule type" value="Genomic_DNA"/>
</dbReference>
<dbReference type="Gene3D" id="2.130.10.10">
    <property type="entry name" value="YVTN repeat-like/Quinoprotein amine dehydrogenase"/>
    <property type="match status" value="1"/>
</dbReference>
<keyword evidence="6" id="KW-0406">Ion transport</keyword>
<dbReference type="InterPro" id="IPR015943">
    <property type="entry name" value="WD40/YVTN_repeat-like_dom_sf"/>
</dbReference>
<reference evidence="6 7" key="1">
    <citation type="journal article" date="2019" name="Fungal Biol. Biotechnol.">
        <title>Draft genome sequence of fastidious pathogen Ceratobasidium theobromae, which causes vascular-streak dieback in Theobroma cacao.</title>
        <authorList>
            <person name="Ali S.S."/>
            <person name="Asman A."/>
            <person name="Shao J."/>
            <person name="Firmansyah A.P."/>
            <person name="Susilo A.W."/>
            <person name="Rosmana A."/>
            <person name="McMahon P."/>
            <person name="Junaid M."/>
            <person name="Guest D."/>
            <person name="Kheng T.Y."/>
            <person name="Meinhardt L.W."/>
            <person name="Bailey B.A."/>
        </authorList>
    </citation>
    <scope>NUCLEOTIDE SEQUENCE [LARGE SCALE GENOMIC DNA]</scope>
    <source>
        <strain evidence="6 7">CT2</strain>
    </source>
</reference>
<evidence type="ECO:0000256" key="3">
    <source>
        <dbReference type="PROSITE-ProRule" id="PRU00221"/>
    </source>
</evidence>
<organism evidence="6 7">
    <name type="scientific">Ceratobasidium theobromae</name>
    <dbReference type="NCBI Taxonomy" id="1582974"/>
    <lineage>
        <taxon>Eukaryota</taxon>
        <taxon>Fungi</taxon>
        <taxon>Dikarya</taxon>
        <taxon>Basidiomycota</taxon>
        <taxon>Agaricomycotina</taxon>
        <taxon>Agaricomycetes</taxon>
        <taxon>Cantharellales</taxon>
        <taxon>Ceratobasidiaceae</taxon>
        <taxon>Ceratobasidium</taxon>
    </lineage>
</organism>
<evidence type="ECO:0000313" key="7">
    <source>
        <dbReference type="Proteomes" id="UP000383932"/>
    </source>
</evidence>
<name>A0A5N5QAE8_9AGAM</name>
<evidence type="ECO:0000256" key="4">
    <source>
        <dbReference type="SAM" id="MobiDB-lite"/>
    </source>
</evidence>
<dbReference type="GO" id="GO:0034220">
    <property type="term" value="P:monoatomic ion transmembrane transport"/>
    <property type="evidence" value="ECO:0007669"/>
    <property type="project" value="UniProtKB-KW"/>
</dbReference>
<evidence type="ECO:0000256" key="1">
    <source>
        <dbReference type="ARBA" id="ARBA00008070"/>
    </source>
</evidence>
<comment type="caution">
    <text evidence="6">The sequence shown here is derived from an EMBL/GenBank/DDBJ whole genome shotgun (WGS) entry which is preliminary data.</text>
</comment>
<evidence type="ECO:0000256" key="2">
    <source>
        <dbReference type="ARBA" id="ARBA00022483"/>
    </source>
</evidence>
<dbReference type="GO" id="GO:0005096">
    <property type="term" value="F:GTPase activator activity"/>
    <property type="evidence" value="ECO:0007669"/>
    <property type="project" value="TreeGrafter"/>
</dbReference>
<dbReference type="InterPro" id="IPR036322">
    <property type="entry name" value="WD40_repeat_dom_sf"/>
</dbReference>
<dbReference type="SUPFAM" id="SSF50978">
    <property type="entry name" value="WD40 repeat-like"/>
    <property type="match status" value="2"/>
</dbReference>
<dbReference type="GO" id="GO:0006893">
    <property type="term" value="P:Golgi to plasma membrane transport"/>
    <property type="evidence" value="ECO:0007669"/>
    <property type="project" value="TreeGrafter"/>
</dbReference>
<comment type="similarity">
    <text evidence="1">Belongs to the WD repeat L(2)GL family.</text>
</comment>
<feature type="repeat" description="WD" evidence="3">
    <location>
        <begin position="260"/>
        <end position="293"/>
    </location>
</feature>
<gene>
    <name evidence="6" type="ORF">CTheo_7915</name>
</gene>
<dbReference type="GO" id="GO:0045159">
    <property type="term" value="F:myosin II binding"/>
    <property type="evidence" value="ECO:0007669"/>
    <property type="project" value="TreeGrafter"/>
</dbReference>
<evidence type="ECO:0000313" key="6">
    <source>
        <dbReference type="EMBL" id="KAB5588644.1"/>
    </source>
</evidence>
<keyword evidence="3" id="KW-0853">WD repeat</keyword>
<dbReference type="GO" id="GO:0005737">
    <property type="term" value="C:cytoplasm"/>
    <property type="evidence" value="ECO:0007669"/>
    <property type="project" value="TreeGrafter"/>
</dbReference>
<accession>A0A5N5QAE8</accession>
<dbReference type="AlphaFoldDB" id="A0A5N5QAE8"/>
<dbReference type="InterPro" id="IPR013905">
    <property type="entry name" value="Lgl_C_dom"/>
</dbReference>
<dbReference type="Pfam" id="PF08596">
    <property type="entry name" value="Lgl_C"/>
    <property type="match status" value="1"/>
</dbReference>